<keyword evidence="3" id="KW-1185">Reference proteome</keyword>
<name>A0AAV4EYF3_9GAST</name>
<accession>A0AAV4EYF3</accession>
<evidence type="ECO:0000313" key="2">
    <source>
        <dbReference type="EMBL" id="GFR66158.1"/>
    </source>
</evidence>
<organism evidence="2 3">
    <name type="scientific">Elysia marginata</name>
    <dbReference type="NCBI Taxonomy" id="1093978"/>
    <lineage>
        <taxon>Eukaryota</taxon>
        <taxon>Metazoa</taxon>
        <taxon>Spiralia</taxon>
        <taxon>Lophotrochozoa</taxon>
        <taxon>Mollusca</taxon>
        <taxon>Gastropoda</taxon>
        <taxon>Heterobranchia</taxon>
        <taxon>Euthyneura</taxon>
        <taxon>Panpulmonata</taxon>
        <taxon>Sacoglossa</taxon>
        <taxon>Placobranchoidea</taxon>
        <taxon>Plakobranchidae</taxon>
        <taxon>Elysia</taxon>
    </lineage>
</organism>
<comment type="caution">
    <text evidence="2">The sequence shown here is derived from an EMBL/GenBank/DDBJ whole genome shotgun (WGS) entry which is preliminary data.</text>
</comment>
<feature type="compositionally biased region" description="Basic and acidic residues" evidence="1">
    <location>
        <begin position="1"/>
        <end position="22"/>
    </location>
</feature>
<dbReference type="EMBL" id="BMAT01004004">
    <property type="protein sequence ID" value="GFR66158.1"/>
    <property type="molecule type" value="Genomic_DNA"/>
</dbReference>
<evidence type="ECO:0000256" key="1">
    <source>
        <dbReference type="SAM" id="MobiDB-lite"/>
    </source>
</evidence>
<proteinExistence type="predicted"/>
<reference evidence="2 3" key="1">
    <citation type="journal article" date="2021" name="Elife">
        <title>Chloroplast acquisition without the gene transfer in kleptoplastic sea slugs, Plakobranchus ocellatus.</title>
        <authorList>
            <person name="Maeda T."/>
            <person name="Takahashi S."/>
            <person name="Yoshida T."/>
            <person name="Shimamura S."/>
            <person name="Takaki Y."/>
            <person name="Nagai Y."/>
            <person name="Toyoda A."/>
            <person name="Suzuki Y."/>
            <person name="Arimoto A."/>
            <person name="Ishii H."/>
            <person name="Satoh N."/>
            <person name="Nishiyama T."/>
            <person name="Hasebe M."/>
            <person name="Maruyama T."/>
            <person name="Minagawa J."/>
            <person name="Obokata J."/>
            <person name="Shigenobu S."/>
        </authorList>
    </citation>
    <scope>NUCLEOTIDE SEQUENCE [LARGE SCALE GENOMIC DNA]</scope>
</reference>
<feature type="region of interest" description="Disordered" evidence="1">
    <location>
        <begin position="1"/>
        <end position="39"/>
    </location>
</feature>
<dbReference type="Proteomes" id="UP000762676">
    <property type="component" value="Unassembled WGS sequence"/>
</dbReference>
<sequence length="269" mass="29529">MPRNPGEPRRKVPKLTSERDMGHNVPELTSEEKEDESKLDPRTMLMLAHRYSGSSSTSSFLSAPIPEVYTRFSSALWNPFNFTETRNFSAKVTVDKSSPDIKDVKLLPKGLIVMADSANRCVKLFTTRGRHIASHQFEKSPTNLAVLDADAEHTWDVAVSSLGIAQVSLLQVTPTGIKHMSDVGIKGACKAITAMDKNTLVVGYHHLKGIDKINIAGKLELQLNLTMKPSSLSASSDGSEVMGTCGSEVFKLRTRYGHEVYKKGGWLAI</sequence>
<evidence type="ECO:0000313" key="3">
    <source>
        <dbReference type="Proteomes" id="UP000762676"/>
    </source>
</evidence>
<gene>
    <name evidence="2" type="ORF">ElyMa_001963000</name>
</gene>
<dbReference type="AlphaFoldDB" id="A0AAV4EYF3"/>
<protein>
    <submittedName>
        <fullName evidence="2">Uncharacterized protein</fullName>
    </submittedName>
</protein>